<accession>A0A368GUV4</accession>
<reference evidence="2 3" key="1">
    <citation type="submission" date="2014-10" db="EMBL/GenBank/DDBJ databases">
        <title>Draft genome of the hookworm Ancylostoma caninum.</title>
        <authorList>
            <person name="Mitreva M."/>
        </authorList>
    </citation>
    <scope>NUCLEOTIDE SEQUENCE [LARGE SCALE GENOMIC DNA]</scope>
    <source>
        <strain evidence="2 3">Baltimore</strain>
    </source>
</reference>
<organism evidence="2 3">
    <name type="scientific">Ancylostoma caninum</name>
    <name type="common">Dog hookworm</name>
    <dbReference type="NCBI Taxonomy" id="29170"/>
    <lineage>
        <taxon>Eukaryota</taxon>
        <taxon>Metazoa</taxon>
        <taxon>Ecdysozoa</taxon>
        <taxon>Nematoda</taxon>
        <taxon>Chromadorea</taxon>
        <taxon>Rhabditida</taxon>
        <taxon>Rhabditina</taxon>
        <taxon>Rhabditomorpha</taxon>
        <taxon>Strongyloidea</taxon>
        <taxon>Ancylostomatidae</taxon>
        <taxon>Ancylostomatinae</taxon>
        <taxon>Ancylostoma</taxon>
    </lineage>
</organism>
<keyword evidence="1" id="KW-0472">Membrane</keyword>
<keyword evidence="3" id="KW-1185">Reference proteome</keyword>
<dbReference type="OrthoDB" id="5839416at2759"/>
<dbReference type="EMBL" id="JOJR01000051">
    <property type="protein sequence ID" value="RCN48156.1"/>
    <property type="molecule type" value="Genomic_DNA"/>
</dbReference>
<protein>
    <submittedName>
        <fullName evidence="2">Uncharacterized protein</fullName>
    </submittedName>
</protein>
<name>A0A368GUV4_ANCCA</name>
<dbReference type="AlphaFoldDB" id="A0A368GUV4"/>
<dbReference type="Proteomes" id="UP000252519">
    <property type="component" value="Unassembled WGS sequence"/>
</dbReference>
<evidence type="ECO:0000313" key="3">
    <source>
        <dbReference type="Proteomes" id="UP000252519"/>
    </source>
</evidence>
<proteinExistence type="predicted"/>
<feature type="transmembrane region" description="Helical" evidence="1">
    <location>
        <begin position="100"/>
        <end position="118"/>
    </location>
</feature>
<evidence type="ECO:0000256" key="1">
    <source>
        <dbReference type="SAM" id="Phobius"/>
    </source>
</evidence>
<dbReference type="STRING" id="29170.A0A368GUV4"/>
<feature type="transmembrane region" description="Helical" evidence="1">
    <location>
        <begin position="172"/>
        <end position="193"/>
    </location>
</feature>
<keyword evidence="1" id="KW-1133">Transmembrane helix</keyword>
<sequence>MSRHCNGLIFPSDCQSLDKDCSLIRNPLLEATHAAAFNFEKYRYMPIGDSCVHNDIKKWDEGYTENTMEAAGLLNKIPIIHFTHAGFENLTTLQQHVWPYPYAMATTIGMYCLMAFLLTYRRRYISIMAYFYVALTFVVTVSIILMYTYLAQPKYPSSRVFETEIRIFDQDTWFTGIILVCFCFGSFQSRFLTTGIRDYQLFRLFLSSSSVTVE</sequence>
<gene>
    <name evidence="2" type="ORF">ANCCAN_05842</name>
</gene>
<keyword evidence="1" id="KW-0812">Transmembrane</keyword>
<comment type="caution">
    <text evidence="2">The sequence shown here is derived from an EMBL/GenBank/DDBJ whole genome shotgun (WGS) entry which is preliminary data.</text>
</comment>
<evidence type="ECO:0000313" key="2">
    <source>
        <dbReference type="EMBL" id="RCN48156.1"/>
    </source>
</evidence>
<feature type="transmembrane region" description="Helical" evidence="1">
    <location>
        <begin position="130"/>
        <end position="152"/>
    </location>
</feature>